<proteinExistence type="inferred from homology"/>
<dbReference type="SUPFAM" id="SSF51735">
    <property type="entry name" value="NAD(P)-binding Rossmann-fold domains"/>
    <property type="match status" value="1"/>
</dbReference>
<dbReference type="PROSITE" id="PS00061">
    <property type="entry name" value="ADH_SHORT"/>
    <property type="match status" value="1"/>
</dbReference>
<reference evidence="4 5" key="1">
    <citation type="submission" date="2018-08" db="EMBL/GenBank/DDBJ databases">
        <title>Chitinophaga sp. K20C18050901, a novel bacterium isolated from forest soil.</title>
        <authorList>
            <person name="Wang C."/>
        </authorList>
    </citation>
    <scope>NUCLEOTIDE SEQUENCE [LARGE SCALE GENOMIC DNA]</scope>
    <source>
        <strain evidence="4 5">K20C18050901</strain>
    </source>
</reference>
<comment type="caution">
    <text evidence="4">The sequence shown here is derived from an EMBL/GenBank/DDBJ whole genome shotgun (WGS) entry which is preliminary data.</text>
</comment>
<dbReference type="InterPro" id="IPR020904">
    <property type="entry name" value="Sc_DH/Rdtase_CS"/>
</dbReference>
<dbReference type="FunFam" id="3.40.50.720:FF:000084">
    <property type="entry name" value="Short-chain dehydrogenase reductase"/>
    <property type="match status" value="1"/>
</dbReference>
<organism evidence="4 5">
    <name type="scientific">Chitinophaga silvisoli</name>
    <dbReference type="NCBI Taxonomy" id="2291814"/>
    <lineage>
        <taxon>Bacteria</taxon>
        <taxon>Pseudomonadati</taxon>
        <taxon>Bacteroidota</taxon>
        <taxon>Chitinophagia</taxon>
        <taxon>Chitinophagales</taxon>
        <taxon>Chitinophagaceae</taxon>
        <taxon>Chitinophaga</taxon>
    </lineage>
</organism>
<name>A0A3E1P067_9BACT</name>
<dbReference type="PRINTS" id="PR00081">
    <property type="entry name" value="GDHRDH"/>
</dbReference>
<dbReference type="InterPro" id="IPR036291">
    <property type="entry name" value="NAD(P)-bd_dom_sf"/>
</dbReference>
<protein>
    <submittedName>
        <fullName evidence="4">SDR family NAD(P)-dependent oxidoreductase</fullName>
    </submittedName>
</protein>
<keyword evidence="5" id="KW-1185">Reference proteome</keyword>
<dbReference type="InterPro" id="IPR002347">
    <property type="entry name" value="SDR_fam"/>
</dbReference>
<dbReference type="InterPro" id="IPR057326">
    <property type="entry name" value="KR_dom"/>
</dbReference>
<dbReference type="RefSeq" id="WP_116854492.1">
    <property type="nucleotide sequence ID" value="NZ_QTJV01000006.1"/>
</dbReference>
<dbReference type="PRINTS" id="PR00080">
    <property type="entry name" value="SDRFAMILY"/>
</dbReference>
<gene>
    <name evidence="4" type="ORF">DXN04_16550</name>
</gene>
<dbReference type="Pfam" id="PF13561">
    <property type="entry name" value="adh_short_C2"/>
    <property type="match status" value="1"/>
</dbReference>
<dbReference type="OrthoDB" id="9803333at2"/>
<dbReference type="PANTHER" id="PTHR48107">
    <property type="entry name" value="NADPH-DEPENDENT ALDEHYDE REDUCTASE-LIKE PROTEIN, CHLOROPLASTIC-RELATED"/>
    <property type="match status" value="1"/>
</dbReference>
<evidence type="ECO:0000313" key="4">
    <source>
        <dbReference type="EMBL" id="RFM33569.1"/>
    </source>
</evidence>
<keyword evidence="2" id="KW-0560">Oxidoreductase</keyword>
<evidence type="ECO:0000313" key="5">
    <source>
        <dbReference type="Proteomes" id="UP000261174"/>
    </source>
</evidence>
<feature type="domain" description="Ketoreductase" evidence="3">
    <location>
        <begin position="7"/>
        <end position="185"/>
    </location>
</feature>
<dbReference type="GO" id="GO:0016614">
    <property type="term" value="F:oxidoreductase activity, acting on CH-OH group of donors"/>
    <property type="evidence" value="ECO:0007669"/>
    <property type="project" value="UniProtKB-ARBA"/>
</dbReference>
<accession>A0A3E1P067</accession>
<comment type="similarity">
    <text evidence="1">Belongs to the short-chain dehydrogenases/reductases (SDR) family.</text>
</comment>
<dbReference type="SMART" id="SM00822">
    <property type="entry name" value="PKS_KR"/>
    <property type="match status" value="1"/>
</dbReference>
<dbReference type="EMBL" id="QTJV01000006">
    <property type="protein sequence ID" value="RFM33569.1"/>
    <property type="molecule type" value="Genomic_DNA"/>
</dbReference>
<sequence>MQILNGKVALVTGASKGIGAVTAFKLAQNGAKVIVNYNGSHKAAEQVVADIRNAGGYAIAVQADVSKEADVKRLFDDSIAALGKIDILVNNAGIMLTKPIGQVSGDEFDQLISINVKGVFNTLHQAAGKLADKGSVINLSSTVTRTMFPGYGPYCASKGAVEQLTRIFAKEVGGRGINVNAVSPGPTETELFLNGKTQEDIERLAGSNAFGRLGQPDDIASVIVTLASDDAKWISGQIIGVNGAMA</sequence>
<dbReference type="Gene3D" id="3.40.50.720">
    <property type="entry name" value="NAD(P)-binding Rossmann-like Domain"/>
    <property type="match status" value="1"/>
</dbReference>
<evidence type="ECO:0000259" key="3">
    <source>
        <dbReference type="SMART" id="SM00822"/>
    </source>
</evidence>
<dbReference type="Proteomes" id="UP000261174">
    <property type="component" value="Unassembled WGS sequence"/>
</dbReference>
<evidence type="ECO:0000256" key="2">
    <source>
        <dbReference type="ARBA" id="ARBA00023002"/>
    </source>
</evidence>
<dbReference type="AlphaFoldDB" id="A0A3E1P067"/>
<dbReference type="PANTHER" id="PTHR48107:SF7">
    <property type="entry name" value="RE15974P"/>
    <property type="match status" value="1"/>
</dbReference>
<evidence type="ECO:0000256" key="1">
    <source>
        <dbReference type="ARBA" id="ARBA00006484"/>
    </source>
</evidence>